<dbReference type="AlphaFoldDB" id="A0A0K2VU52"/>
<gene>
    <name evidence="1" type="ORF">MPL1032_180026</name>
</gene>
<dbReference type="Proteomes" id="UP000182888">
    <property type="component" value="Unassembled WGS sequence"/>
</dbReference>
<evidence type="ECO:0000313" key="1">
    <source>
        <dbReference type="EMBL" id="CDX53519.1"/>
    </source>
</evidence>
<reference evidence="2" key="1">
    <citation type="submission" date="2014-08" db="EMBL/GenBank/DDBJ databases">
        <authorList>
            <person name="Edwards T."/>
        </authorList>
    </citation>
    <scope>NUCLEOTIDE SEQUENCE [LARGE SCALE GENOMIC DNA]</scope>
</reference>
<protein>
    <submittedName>
        <fullName evidence="1">Uncharacterized protein</fullName>
    </submittedName>
</protein>
<dbReference type="EMBL" id="CCND01000010">
    <property type="protein sequence ID" value="CDX53519.1"/>
    <property type="molecule type" value="Genomic_DNA"/>
</dbReference>
<name>A0A0K2VU52_MESPL</name>
<proteinExistence type="predicted"/>
<organism evidence="1 2">
    <name type="scientific">Mesorhizobium plurifarium</name>
    <dbReference type="NCBI Taxonomy" id="69974"/>
    <lineage>
        <taxon>Bacteria</taxon>
        <taxon>Pseudomonadati</taxon>
        <taxon>Pseudomonadota</taxon>
        <taxon>Alphaproteobacteria</taxon>
        <taxon>Hyphomicrobiales</taxon>
        <taxon>Phyllobacteriaceae</taxon>
        <taxon>Mesorhizobium</taxon>
    </lineage>
</organism>
<accession>A0A0K2VU52</accession>
<evidence type="ECO:0000313" key="2">
    <source>
        <dbReference type="Proteomes" id="UP000182888"/>
    </source>
</evidence>
<sequence length="64" mass="6870">MNLTMVAFAMAELAGRSWTNAGMENSRVAGQDVQSQGGRGAQWHAHGAAPCSRKCRVRLSPEEP</sequence>